<comment type="subcellular location">
    <subcellularLocation>
        <location evidence="1">Cell envelope</location>
    </subcellularLocation>
</comment>
<keyword evidence="9" id="KW-1185">Reference proteome</keyword>
<dbReference type="SMART" id="SM00044">
    <property type="entry name" value="CYCc"/>
    <property type="match status" value="1"/>
</dbReference>
<keyword evidence="4" id="KW-1133">Transmembrane helix</keyword>
<reference evidence="8 9" key="1">
    <citation type="journal article" date="2013" name="Curr. Biol.">
        <title>Shared signatures of parasitism and phylogenomics unite Cryptomycota and microsporidia.</title>
        <authorList>
            <person name="James T.Y."/>
            <person name="Pelin A."/>
            <person name="Bonen L."/>
            <person name="Ahrendt S."/>
            <person name="Sain D."/>
            <person name="Corradi N."/>
            <person name="Stajich J.E."/>
        </authorList>
    </citation>
    <scope>NUCLEOTIDE SEQUENCE [LARGE SCALE GENOMIC DNA]</scope>
    <source>
        <strain evidence="8 9">CSF55</strain>
    </source>
</reference>
<dbReference type="InterPro" id="IPR050697">
    <property type="entry name" value="Adenylyl/Guanylyl_Cyclase_3/4"/>
</dbReference>
<evidence type="ECO:0000259" key="7">
    <source>
        <dbReference type="PROSITE" id="PS50125"/>
    </source>
</evidence>
<dbReference type="CDD" id="cd07302">
    <property type="entry name" value="CHD"/>
    <property type="match status" value="1"/>
</dbReference>
<feature type="compositionally biased region" description="Low complexity" evidence="6">
    <location>
        <begin position="180"/>
        <end position="202"/>
    </location>
</feature>
<accession>A0A075B0W2</accession>
<dbReference type="InterPro" id="IPR029787">
    <property type="entry name" value="Nucleotide_cyclase"/>
</dbReference>
<evidence type="ECO:0000256" key="2">
    <source>
        <dbReference type="ARBA" id="ARBA00022475"/>
    </source>
</evidence>
<dbReference type="OMA" id="FYVAARN"/>
<keyword evidence="2" id="KW-1003">Cell membrane</keyword>
<evidence type="ECO:0000256" key="1">
    <source>
        <dbReference type="ARBA" id="ARBA00004196"/>
    </source>
</evidence>
<dbReference type="GO" id="GO:0006171">
    <property type="term" value="P:cAMP biosynthetic process"/>
    <property type="evidence" value="ECO:0007669"/>
    <property type="project" value="TreeGrafter"/>
</dbReference>
<dbReference type="Pfam" id="PF01590">
    <property type="entry name" value="GAF"/>
    <property type="match status" value="2"/>
</dbReference>
<dbReference type="InterPro" id="IPR029016">
    <property type="entry name" value="GAF-like_dom_sf"/>
</dbReference>
<dbReference type="EMBL" id="KE560649">
    <property type="protein sequence ID" value="EPZ36141.1"/>
    <property type="molecule type" value="Genomic_DNA"/>
</dbReference>
<organism evidence="8 9">
    <name type="scientific">Rozella allomycis (strain CSF55)</name>
    <dbReference type="NCBI Taxonomy" id="988480"/>
    <lineage>
        <taxon>Eukaryota</taxon>
        <taxon>Fungi</taxon>
        <taxon>Fungi incertae sedis</taxon>
        <taxon>Cryptomycota</taxon>
        <taxon>Cryptomycota incertae sedis</taxon>
        <taxon>Rozella</taxon>
    </lineage>
</organism>
<evidence type="ECO:0000256" key="6">
    <source>
        <dbReference type="SAM" id="MobiDB-lite"/>
    </source>
</evidence>
<dbReference type="InterPro" id="IPR001054">
    <property type="entry name" value="A/G_cyclase"/>
</dbReference>
<keyword evidence="3" id="KW-0812">Transmembrane</keyword>
<dbReference type="Gene3D" id="3.30.70.1230">
    <property type="entry name" value="Nucleotide cyclase"/>
    <property type="match status" value="1"/>
</dbReference>
<dbReference type="GO" id="GO:0003824">
    <property type="term" value="F:catalytic activity"/>
    <property type="evidence" value="ECO:0007669"/>
    <property type="project" value="UniProtKB-ARBA"/>
</dbReference>
<dbReference type="AlphaFoldDB" id="A0A075B0W2"/>
<dbReference type="FunFam" id="3.30.70.1230:FF:000016">
    <property type="entry name" value="Adenylate/guanylate cyclase domain-containing protein"/>
    <property type="match status" value="1"/>
</dbReference>
<dbReference type="SUPFAM" id="SSF55781">
    <property type="entry name" value="GAF domain-like"/>
    <property type="match status" value="2"/>
</dbReference>
<dbReference type="InterPro" id="IPR003018">
    <property type="entry name" value="GAF"/>
</dbReference>
<dbReference type="HOGENOM" id="CLU_010272_0_0_1"/>
<evidence type="ECO:0000256" key="5">
    <source>
        <dbReference type="ARBA" id="ARBA00023136"/>
    </source>
</evidence>
<evidence type="ECO:0000256" key="3">
    <source>
        <dbReference type="ARBA" id="ARBA00022692"/>
    </source>
</evidence>
<protein>
    <submittedName>
        <fullName evidence="8">GAF domain-containing protein</fullName>
    </submittedName>
</protein>
<sequence>MHSRLYTLTSQGYLTWRLESKKKRLVKREERSVDVYAKKSGGVKRMNKLNVRAENNALVVSCQNNLERVLKQLSDAEIMNDEFTKVEALENVVDCLFDVNQKLENGDSLFLKKYSFHTIVKLIFNVLNKIDESSMSGAIVKEASQLFATINVRLIYENEGLRWLLNTLLSSTRWNTQRESSTISSKNSAKSKSGSMMYSSTSINGMNGRNSVNSNEKMMNIVSNNNVMNVGLKVTNSSLQNVPNMFSSNGKINNSNVANNKINSRRNSFIVGGGPIQRKKLTDVILNEDNMISGLLRNYMESSFLDDLEKMGKEQRKDVVKNLLLLFCKVGKLLSATNFISVELNLHSALNKIVKEAASILESERGGFYFVDMNCKEIKGIDCLINENFVKFPIGSGVCGQVALKNEAIILSDVNKSPYFNSRVDGFPDLTVNSMICMPAKSKDGNIEGVLFVVNKENGFLDEDVFLLKHLALQVGIVIGNTRSYETIKNTQKKVEVLLGTTKSLSSELELEKLIQAIMQAAKDLLGADRCTLYLIDQEKRELWSQVQGRNGIQEIRFSMNVGLSGFVASTGQTLNIPDAYKDPRFNPLIDKQTGYRTKTMLCMPIKNTSGVIIGVTQMINKLNGTFGPEDEQLLSAFSSQAAVAIEKSYLFRKTEEMKNHLESILESITDCVLTLSDSGHLISINHNWLIDALGEKEEDFKSLPVDSWLGKNNPLFLKDVRYVYKNNSSVSISDYELKSSLGSTKFVNYKILPLVGITGVVIVIEDVSEERRMMTTLGRYMSPALVKQVMAEGGSQLGGTRINVSVLFSDIRSFTNIAESMPPSQVVELLNRHFSDAVNAITSEQGVLDKFIGDACMAVFGVPFPQPSDPINACNAALKMQQAMDILNEENISAGKQTLKIGIGINSGEVLSGNIGSEKRMDYTVIGDNVNLASRIESLTKYYGVSILISDSTFNEIKQFESNESNNFLFLTREIDKVKVVGKSTACVIYQLYGKHGDDIPPQKASCYDKFVNAKKLYYQRKFDQALSLFEEAHNEFNDTPCLIFLKRCKEFISEPPAEDWDGTFTLVEK</sequence>
<dbReference type="SMART" id="SM00065">
    <property type="entry name" value="GAF"/>
    <property type="match status" value="2"/>
</dbReference>
<dbReference type="OrthoDB" id="60033at2759"/>
<proteinExistence type="predicted"/>
<evidence type="ECO:0000313" key="9">
    <source>
        <dbReference type="Proteomes" id="UP000030755"/>
    </source>
</evidence>
<feature type="region of interest" description="Disordered" evidence="6">
    <location>
        <begin position="179"/>
        <end position="208"/>
    </location>
</feature>
<dbReference type="SUPFAM" id="SSF55073">
    <property type="entry name" value="Nucleotide cyclase"/>
    <property type="match status" value="1"/>
</dbReference>
<dbReference type="PANTHER" id="PTHR43081:SF1">
    <property type="entry name" value="ADENYLATE CYCLASE, TERMINAL-DIFFERENTIATION SPECIFIC"/>
    <property type="match status" value="1"/>
</dbReference>
<keyword evidence="5" id="KW-0472">Membrane</keyword>
<dbReference type="PANTHER" id="PTHR43081">
    <property type="entry name" value="ADENYLATE CYCLASE, TERMINAL-DIFFERENTIATION SPECIFIC-RELATED"/>
    <property type="match status" value="1"/>
</dbReference>
<dbReference type="Gene3D" id="3.30.450.40">
    <property type="match status" value="2"/>
</dbReference>
<dbReference type="GO" id="GO:0035556">
    <property type="term" value="P:intracellular signal transduction"/>
    <property type="evidence" value="ECO:0007669"/>
    <property type="project" value="InterPro"/>
</dbReference>
<dbReference type="PROSITE" id="PS50125">
    <property type="entry name" value="GUANYLATE_CYCLASE_2"/>
    <property type="match status" value="1"/>
</dbReference>
<evidence type="ECO:0000256" key="4">
    <source>
        <dbReference type="ARBA" id="ARBA00022989"/>
    </source>
</evidence>
<name>A0A075B0W2_ROZAC</name>
<dbReference type="Proteomes" id="UP000030755">
    <property type="component" value="Unassembled WGS sequence"/>
</dbReference>
<feature type="domain" description="Guanylate cyclase" evidence="7">
    <location>
        <begin position="806"/>
        <end position="938"/>
    </location>
</feature>
<evidence type="ECO:0000313" key="8">
    <source>
        <dbReference type="EMBL" id="EPZ36141.1"/>
    </source>
</evidence>
<dbReference type="Gene3D" id="3.30.450.20">
    <property type="entry name" value="PAS domain"/>
    <property type="match status" value="1"/>
</dbReference>
<dbReference type="STRING" id="988480.A0A075B0W2"/>
<dbReference type="Pfam" id="PF00211">
    <property type="entry name" value="Guanylate_cyc"/>
    <property type="match status" value="1"/>
</dbReference>
<gene>
    <name evidence="8" type="ORF">O9G_004045</name>
</gene>